<dbReference type="Gene3D" id="3.40.430.10">
    <property type="entry name" value="Dihydrofolate Reductase, subunit A"/>
    <property type="match status" value="1"/>
</dbReference>
<dbReference type="CDD" id="cd01284">
    <property type="entry name" value="Riboflavin_deaminase-reductase"/>
    <property type="match status" value="1"/>
</dbReference>
<dbReference type="InterPro" id="IPR016193">
    <property type="entry name" value="Cytidine_deaminase-like"/>
</dbReference>
<dbReference type="SUPFAM" id="SSF53597">
    <property type="entry name" value="Dihydrofolate reductase-like"/>
    <property type="match status" value="1"/>
</dbReference>
<keyword evidence="6" id="KW-0862">Zinc</keyword>
<dbReference type="GO" id="GO:0008270">
    <property type="term" value="F:zinc ion binding"/>
    <property type="evidence" value="ECO:0007669"/>
    <property type="project" value="InterPro"/>
</dbReference>
<protein>
    <recommendedName>
        <fullName evidence="8">Riboflavin biosynthesis protein PYRD, chloroplastic</fullName>
        <ecNumber evidence="3">3.5.4.26</ecNumber>
    </recommendedName>
</protein>
<dbReference type="SUPFAM" id="SSF53927">
    <property type="entry name" value="Cytidine deaminase-like"/>
    <property type="match status" value="1"/>
</dbReference>
<dbReference type="InterPro" id="IPR024072">
    <property type="entry name" value="DHFR-like_dom_sf"/>
</dbReference>
<dbReference type="Proteomes" id="UP000596660">
    <property type="component" value="Unplaced"/>
</dbReference>
<keyword evidence="11" id="KW-1185">Reference proteome</keyword>
<dbReference type="SMR" id="A0A803M2V3"/>
<keyword evidence="4" id="KW-0479">Metal-binding</keyword>
<evidence type="ECO:0000256" key="4">
    <source>
        <dbReference type="ARBA" id="ARBA00022723"/>
    </source>
</evidence>
<dbReference type="UniPathway" id="UPA00275">
    <property type="reaction ID" value="UER00401"/>
</dbReference>
<dbReference type="EC" id="3.5.4.26" evidence="3"/>
<dbReference type="InterPro" id="IPR004794">
    <property type="entry name" value="Eubact_RibD"/>
</dbReference>
<organism evidence="10 11">
    <name type="scientific">Chenopodium quinoa</name>
    <name type="common">Quinoa</name>
    <dbReference type="NCBI Taxonomy" id="63459"/>
    <lineage>
        <taxon>Eukaryota</taxon>
        <taxon>Viridiplantae</taxon>
        <taxon>Streptophyta</taxon>
        <taxon>Embryophyta</taxon>
        <taxon>Tracheophyta</taxon>
        <taxon>Spermatophyta</taxon>
        <taxon>Magnoliopsida</taxon>
        <taxon>eudicotyledons</taxon>
        <taxon>Gunneridae</taxon>
        <taxon>Pentapetalae</taxon>
        <taxon>Caryophyllales</taxon>
        <taxon>Chenopodiaceae</taxon>
        <taxon>Chenopodioideae</taxon>
        <taxon>Atripliceae</taxon>
        <taxon>Chenopodium</taxon>
    </lineage>
</organism>
<dbReference type="InterPro" id="IPR016192">
    <property type="entry name" value="APOBEC/CMP_deaminase_Zn-bd"/>
</dbReference>
<dbReference type="Pfam" id="PF00383">
    <property type="entry name" value="dCMP_cyt_deam_1"/>
    <property type="match status" value="1"/>
</dbReference>
<dbReference type="KEGG" id="cqi:110731521"/>
<keyword evidence="5" id="KW-0378">Hydrolase</keyword>
<evidence type="ECO:0000256" key="5">
    <source>
        <dbReference type="ARBA" id="ARBA00022801"/>
    </source>
</evidence>
<dbReference type="GO" id="GO:0009231">
    <property type="term" value="P:riboflavin biosynthetic process"/>
    <property type="evidence" value="ECO:0007669"/>
    <property type="project" value="UniProtKB-UniPathway"/>
</dbReference>
<evidence type="ECO:0000256" key="6">
    <source>
        <dbReference type="ARBA" id="ARBA00022833"/>
    </source>
</evidence>
<evidence type="ECO:0000256" key="7">
    <source>
        <dbReference type="ARBA" id="ARBA00058389"/>
    </source>
</evidence>
<evidence type="ECO:0000256" key="3">
    <source>
        <dbReference type="ARBA" id="ARBA00012766"/>
    </source>
</evidence>
<sequence>MNFLTLSNPNPIFNPPILSPHCTKSSISAFKSVSGFCSVPKWVLHSQKHTGYFPKPEFDSKFNNGYLNMGKRVSGVCFSYTIGVDFESGNEEDAFYMRKGVELAKQAIGCTSPNPMVGCIIVKDGQIVGQGFHPKAGQPHAEVFALRDAGEQAENATAYVTLEPCNHYGKTPPCSEALIKAKVKKVVVGMVDPNPIVSSRGINRLKEAGIEVVVGVEEDLCKKLNEAFIHKMISGKPFVTLRYTISTNAVLLDQLGEKVTECGGYYSQLLQEYDAVIHATTTMNQELSFLASQEPNAHQPQHIFIAKKSDFLNWNLDLPAEANCKAIIFSDKEVTLASELSQKGIETVVMDDISLDAILEYCSRQGMCNVLIDLRGKLDGLEEILEEGFLTNSMQKVVVEVLPLWAGNETSCSTMMSVARSKRLTDLSTRIVRDSVLLEGYF</sequence>
<evidence type="ECO:0000259" key="9">
    <source>
        <dbReference type="PROSITE" id="PS51747"/>
    </source>
</evidence>
<dbReference type="OMA" id="GHYMRRC"/>
<dbReference type="Gramene" id="AUR62022551-RA">
    <property type="protein sequence ID" value="AUR62022551-RA:cds"/>
    <property type="gene ID" value="AUR62022551"/>
</dbReference>
<gene>
    <name evidence="10" type="primary">LOC110731521</name>
</gene>
<proteinExistence type="predicted"/>
<evidence type="ECO:0000313" key="10">
    <source>
        <dbReference type="EnsemblPlants" id="AUR62022551-RA:cds"/>
    </source>
</evidence>
<evidence type="ECO:0000256" key="8">
    <source>
        <dbReference type="ARBA" id="ARBA00070721"/>
    </source>
</evidence>
<name>A0A803M2V3_CHEQI</name>
<reference evidence="10" key="2">
    <citation type="submission" date="2021-03" db="UniProtKB">
        <authorList>
            <consortium name="EnsemblPlants"/>
        </authorList>
    </citation>
    <scope>IDENTIFICATION</scope>
</reference>
<comment type="function">
    <text evidence="7">Monofunctional pyrimidine deaminase involved in the riboflavin biosynthesis pathway. Also has a reductase domain that lacks catalytically essential substrate-binding residues.</text>
</comment>
<evidence type="ECO:0000313" key="11">
    <source>
        <dbReference type="Proteomes" id="UP000596660"/>
    </source>
</evidence>
<dbReference type="PROSITE" id="PS00903">
    <property type="entry name" value="CYT_DCMP_DEAMINASES_1"/>
    <property type="match status" value="1"/>
</dbReference>
<dbReference type="NCBIfam" id="TIGR00326">
    <property type="entry name" value="eubact_ribD"/>
    <property type="match status" value="1"/>
</dbReference>
<feature type="domain" description="CMP/dCMP-type deaminase" evidence="9">
    <location>
        <begin position="91"/>
        <end position="213"/>
    </location>
</feature>
<evidence type="ECO:0000256" key="1">
    <source>
        <dbReference type="ARBA" id="ARBA00001947"/>
    </source>
</evidence>
<dbReference type="GeneID" id="110731521"/>
<dbReference type="FunFam" id="3.40.140.10:FF:000025">
    <property type="entry name" value="Riboflavin biosynthesis protein RibD"/>
    <property type="match status" value="1"/>
</dbReference>
<dbReference type="Gene3D" id="3.40.140.10">
    <property type="entry name" value="Cytidine Deaminase, domain 2"/>
    <property type="match status" value="1"/>
</dbReference>
<comment type="cofactor">
    <cofactor evidence="1">
        <name>Zn(2+)</name>
        <dbReference type="ChEBI" id="CHEBI:29105"/>
    </cofactor>
</comment>
<dbReference type="PANTHER" id="PTHR11079">
    <property type="entry name" value="CYTOSINE DEAMINASE FAMILY MEMBER"/>
    <property type="match status" value="1"/>
</dbReference>
<dbReference type="RefSeq" id="XP_021767059.1">
    <property type="nucleotide sequence ID" value="XM_021911367.1"/>
</dbReference>
<dbReference type="GO" id="GO:0008835">
    <property type="term" value="F:diaminohydroxyphosphoribosylaminopyrimidine deaminase activity"/>
    <property type="evidence" value="ECO:0007669"/>
    <property type="project" value="UniProtKB-EC"/>
</dbReference>
<comment type="pathway">
    <text evidence="2">Cofactor biosynthesis; riboflavin biosynthesis; 5-amino-6-(D-ribitylamino)uracil from GTP: step 2/4.</text>
</comment>
<dbReference type="PANTHER" id="PTHR11079:SF162">
    <property type="entry name" value="RIBOFLAVIN BIOSYNTHESIS PROTEIN PYRD, CHLOROPLASTIC"/>
    <property type="match status" value="1"/>
</dbReference>
<dbReference type="EnsemblPlants" id="AUR62022551-RA">
    <property type="protein sequence ID" value="AUR62022551-RA:cds"/>
    <property type="gene ID" value="AUR62022551"/>
</dbReference>
<reference evidence="10" key="1">
    <citation type="journal article" date="2017" name="Nature">
        <title>The genome of Chenopodium quinoa.</title>
        <authorList>
            <person name="Jarvis D.E."/>
            <person name="Ho Y.S."/>
            <person name="Lightfoot D.J."/>
            <person name="Schmoeckel S.M."/>
            <person name="Li B."/>
            <person name="Borm T.J.A."/>
            <person name="Ohyanagi H."/>
            <person name="Mineta K."/>
            <person name="Michell C.T."/>
            <person name="Saber N."/>
            <person name="Kharbatia N.M."/>
            <person name="Rupper R.R."/>
            <person name="Sharp A.R."/>
            <person name="Dally N."/>
            <person name="Boughton B.A."/>
            <person name="Woo Y.H."/>
            <person name="Gao G."/>
            <person name="Schijlen E.G.W.M."/>
            <person name="Guo X."/>
            <person name="Momin A.A."/>
            <person name="Negrao S."/>
            <person name="Al-Babili S."/>
            <person name="Gehring C."/>
            <person name="Roessner U."/>
            <person name="Jung C."/>
            <person name="Murphy K."/>
            <person name="Arold S.T."/>
            <person name="Gojobori T."/>
            <person name="van der Linden C.G."/>
            <person name="van Loo E.N."/>
            <person name="Jellen E.N."/>
            <person name="Maughan P.J."/>
            <person name="Tester M."/>
        </authorList>
    </citation>
    <scope>NUCLEOTIDE SEQUENCE [LARGE SCALE GENOMIC DNA]</scope>
    <source>
        <strain evidence="10">cv. PI 614886</strain>
    </source>
</reference>
<dbReference type="OrthoDB" id="252265at2759"/>
<accession>A0A803M2V3</accession>
<dbReference type="AlphaFoldDB" id="A0A803M2V3"/>
<dbReference type="PROSITE" id="PS51747">
    <property type="entry name" value="CYT_DCMP_DEAMINASES_2"/>
    <property type="match status" value="1"/>
</dbReference>
<dbReference type="InterPro" id="IPR002125">
    <property type="entry name" value="CMP_dCMP_dom"/>
</dbReference>
<evidence type="ECO:0000256" key="2">
    <source>
        <dbReference type="ARBA" id="ARBA00004882"/>
    </source>
</evidence>